<comment type="caution">
    <text evidence="8">The sequence shown here is derived from an EMBL/GenBank/DDBJ whole genome shotgun (WGS) entry which is preliminary data.</text>
</comment>
<keyword evidence="3 6" id="KW-0540">Nuclease</keyword>
<reference evidence="8 9" key="1">
    <citation type="journal article" date="2019" name="Nat. Microbiol.">
        <title>Mediterranean grassland soil C-N compound turnover is dependent on rainfall and depth, and is mediated by genomically divergent microorganisms.</title>
        <authorList>
            <person name="Diamond S."/>
            <person name="Andeer P.F."/>
            <person name="Li Z."/>
            <person name="Crits-Christoph A."/>
            <person name="Burstein D."/>
            <person name="Anantharaman K."/>
            <person name="Lane K.R."/>
            <person name="Thomas B.C."/>
            <person name="Pan C."/>
            <person name="Northen T.R."/>
            <person name="Banfield J.F."/>
        </authorList>
    </citation>
    <scope>NUCLEOTIDE SEQUENCE [LARGE SCALE GENOMIC DNA]</scope>
    <source>
        <strain evidence="8">WS_8</strain>
    </source>
</reference>
<comment type="subunit">
    <text evidence="6">Heterooligomer composed of large and small subunits.</text>
</comment>
<protein>
    <recommendedName>
        <fullName evidence="6">Exodeoxyribonuclease 7 small subunit</fullName>
        <ecNumber evidence="6">3.1.11.6</ecNumber>
    </recommendedName>
    <alternativeName>
        <fullName evidence="6">Exodeoxyribonuclease VII small subunit</fullName>
        <shortName evidence="6">Exonuclease VII small subunit</shortName>
    </alternativeName>
</protein>
<comment type="function">
    <text evidence="6">Bidirectionally degrades single-stranded DNA into large acid-insoluble oligonucleotides, which are then degraded further into small acid-soluble oligonucleotides.</text>
</comment>
<accession>A0A538TXP6</accession>
<comment type="catalytic activity">
    <reaction evidence="6">
        <text>Exonucleolytic cleavage in either 5'- to 3'- or 3'- to 5'-direction to yield nucleoside 5'-phosphates.</text>
        <dbReference type="EC" id="3.1.11.6"/>
    </reaction>
</comment>
<organism evidence="8 9">
    <name type="scientific">Eiseniibacteriota bacterium</name>
    <dbReference type="NCBI Taxonomy" id="2212470"/>
    <lineage>
        <taxon>Bacteria</taxon>
        <taxon>Candidatus Eiseniibacteriota</taxon>
    </lineage>
</organism>
<comment type="subcellular location">
    <subcellularLocation>
        <location evidence="6">Cytoplasm</location>
    </subcellularLocation>
</comment>
<feature type="region of interest" description="Disordered" evidence="7">
    <location>
        <begin position="69"/>
        <end position="101"/>
    </location>
</feature>
<feature type="compositionally biased region" description="Basic and acidic residues" evidence="7">
    <location>
        <begin position="84"/>
        <end position="101"/>
    </location>
</feature>
<dbReference type="GO" id="GO:0006308">
    <property type="term" value="P:DNA catabolic process"/>
    <property type="evidence" value="ECO:0007669"/>
    <property type="project" value="UniProtKB-UniRule"/>
</dbReference>
<dbReference type="HAMAP" id="MF_00337">
    <property type="entry name" value="Exonuc_7_S"/>
    <property type="match status" value="1"/>
</dbReference>
<evidence type="ECO:0000256" key="5">
    <source>
        <dbReference type="ARBA" id="ARBA00022839"/>
    </source>
</evidence>
<dbReference type="Pfam" id="PF02609">
    <property type="entry name" value="Exonuc_VII_S"/>
    <property type="match status" value="1"/>
</dbReference>
<dbReference type="NCBIfam" id="NF002140">
    <property type="entry name" value="PRK00977.1-4"/>
    <property type="match status" value="1"/>
</dbReference>
<evidence type="ECO:0000256" key="6">
    <source>
        <dbReference type="HAMAP-Rule" id="MF_00337"/>
    </source>
</evidence>
<evidence type="ECO:0000256" key="7">
    <source>
        <dbReference type="SAM" id="MobiDB-lite"/>
    </source>
</evidence>
<dbReference type="EMBL" id="VBOY01000010">
    <property type="protein sequence ID" value="TMQ68414.1"/>
    <property type="molecule type" value="Genomic_DNA"/>
</dbReference>
<dbReference type="GO" id="GO:0009318">
    <property type="term" value="C:exodeoxyribonuclease VII complex"/>
    <property type="evidence" value="ECO:0007669"/>
    <property type="project" value="UniProtKB-UniRule"/>
</dbReference>
<dbReference type="Proteomes" id="UP000316609">
    <property type="component" value="Unassembled WGS sequence"/>
</dbReference>
<dbReference type="GO" id="GO:0008855">
    <property type="term" value="F:exodeoxyribonuclease VII activity"/>
    <property type="evidence" value="ECO:0007669"/>
    <property type="project" value="UniProtKB-UniRule"/>
</dbReference>
<proteinExistence type="inferred from homology"/>
<dbReference type="Gene3D" id="1.10.287.1040">
    <property type="entry name" value="Exonuclease VII, small subunit"/>
    <property type="match status" value="1"/>
</dbReference>
<dbReference type="PANTHER" id="PTHR34137">
    <property type="entry name" value="EXODEOXYRIBONUCLEASE 7 SMALL SUBUNIT"/>
    <property type="match status" value="1"/>
</dbReference>
<keyword evidence="5 6" id="KW-0269">Exonuclease</keyword>
<evidence type="ECO:0000256" key="4">
    <source>
        <dbReference type="ARBA" id="ARBA00022801"/>
    </source>
</evidence>
<dbReference type="AlphaFoldDB" id="A0A538TXP6"/>
<dbReference type="NCBIfam" id="TIGR01280">
    <property type="entry name" value="xseB"/>
    <property type="match status" value="1"/>
</dbReference>
<dbReference type="GO" id="GO:0005829">
    <property type="term" value="C:cytosol"/>
    <property type="evidence" value="ECO:0007669"/>
    <property type="project" value="TreeGrafter"/>
</dbReference>
<keyword evidence="2 6" id="KW-0963">Cytoplasm</keyword>
<comment type="similarity">
    <text evidence="1 6">Belongs to the XseB family.</text>
</comment>
<evidence type="ECO:0000313" key="8">
    <source>
        <dbReference type="EMBL" id="TMQ68414.1"/>
    </source>
</evidence>
<dbReference type="InterPro" id="IPR037004">
    <property type="entry name" value="Exonuc_VII_ssu_sf"/>
</dbReference>
<evidence type="ECO:0000256" key="1">
    <source>
        <dbReference type="ARBA" id="ARBA00009998"/>
    </source>
</evidence>
<gene>
    <name evidence="6" type="primary">xseB</name>
    <name evidence="8" type="ORF">E6K78_01330</name>
</gene>
<evidence type="ECO:0000256" key="2">
    <source>
        <dbReference type="ARBA" id="ARBA00022490"/>
    </source>
</evidence>
<dbReference type="InterPro" id="IPR003761">
    <property type="entry name" value="Exonuc_VII_S"/>
</dbReference>
<dbReference type="SUPFAM" id="SSF116842">
    <property type="entry name" value="XseB-like"/>
    <property type="match status" value="1"/>
</dbReference>
<name>A0A538TXP6_UNCEI</name>
<evidence type="ECO:0000256" key="3">
    <source>
        <dbReference type="ARBA" id="ARBA00022722"/>
    </source>
</evidence>
<evidence type="ECO:0000313" key="9">
    <source>
        <dbReference type="Proteomes" id="UP000316609"/>
    </source>
</evidence>
<dbReference type="EC" id="3.1.11.6" evidence="6"/>
<keyword evidence="4 6" id="KW-0378">Hydrolase</keyword>
<sequence length="101" mass="11093">MALKKNATGGADDDAGPSFEQALERLETIVDELEAGTLSLEESLTRYEEGVQLSRRLTRTLEEAERRIERLAEEPGEAPATRPLELDLRSADKAGPDELSP</sequence>
<dbReference type="PANTHER" id="PTHR34137:SF1">
    <property type="entry name" value="EXODEOXYRIBONUCLEASE 7 SMALL SUBUNIT"/>
    <property type="match status" value="1"/>
</dbReference>